<sequence>MERRKLYVIVVMTLMMFCSISDSSRLFKDTECFSFIRFGQGRCLKAITAHWDDIGIHPLTIVQARDLWEHKTLERQFVGKWSATVEPHACKMYVLKPIG</sequence>
<evidence type="ECO:0000259" key="2">
    <source>
        <dbReference type="Pfam" id="PF17801"/>
    </source>
</evidence>
<dbReference type="Gene3D" id="2.60.40.1180">
    <property type="entry name" value="Golgi alpha-mannosidase II"/>
    <property type="match status" value="1"/>
</dbReference>
<evidence type="ECO:0000256" key="1">
    <source>
        <dbReference type="SAM" id="SignalP"/>
    </source>
</evidence>
<comment type="caution">
    <text evidence="3">The sequence shown here is derived from an EMBL/GenBank/DDBJ whole genome shotgun (WGS) entry which is preliminary data.</text>
</comment>
<feature type="chain" id="PRO_5016688812" evidence="1">
    <location>
        <begin position="24"/>
        <end position="99"/>
    </location>
</feature>
<dbReference type="InterPro" id="IPR041233">
    <property type="entry name" value="Melibiase_C"/>
</dbReference>
<evidence type="ECO:0000313" key="4">
    <source>
        <dbReference type="Proteomes" id="UP000257109"/>
    </source>
</evidence>
<dbReference type="AlphaFoldDB" id="A0A371G9J4"/>
<dbReference type="Pfam" id="PF17801">
    <property type="entry name" value="Melibiase_C"/>
    <property type="match status" value="1"/>
</dbReference>
<organism evidence="3 4">
    <name type="scientific">Mucuna pruriens</name>
    <name type="common">Velvet bean</name>
    <name type="synonym">Dolichos pruriens</name>
    <dbReference type="NCBI Taxonomy" id="157652"/>
    <lineage>
        <taxon>Eukaryota</taxon>
        <taxon>Viridiplantae</taxon>
        <taxon>Streptophyta</taxon>
        <taxon>Embryophyta</taxon>
        <taxon>Tracheophyta</taxon>
        <taxon>Spermatophyta</taxon>
        <taxon>Magnoliopsida</taxon>
        <taxon>eudicotyledons</taxon>
        <taxon>Gunneridae</taxon>
        <taxon>Pentapetalae</taxon>
        <taxon>rosids</taxon>
        <taxon>fabids</taxon>
        <taxon>Fabales</taxon>
        <taxon>Fabaceae</taxon>
        <taxon>Papilionoideae</taxon>
        <taxon>50 kb inversion clade</taxon>
        <taxon>NPAAA clade</taxon>
        <taxon>indigoferoid/millettioid clade</taxon>
        <taxon>Phaseoleae</taxon>
        <taxon>Mucuna</taxon>
    </lineage>
</organism>
<dbReference type="SUPFAM" id="SSF51011">
    <property type="entry name" value="Glycosyl hydrolase domain"/>
    <property type="match status" value="1"/>
</dbReference>
<feature type="signal peptide" evidence="1">
    <location>
        <begin position="1"/>
        <end position="23"/>
    </location>
</feature>
<evidence type="ECO:0000313" key="3">
    <source>
        <dbReference type="EMBL" id="RDX87222.1"/>
    </source>
</evidence>
<feature type="non-terminal residue" evidence="3">
    <location>
        <position position="1"/>
    </location>
</feature>
<dbReference type="EMBL" id="QJKJ01006288">
    <property type="protein sequence ID" value="RDX87222.1"/>
    <property type="molecule type" value="Genomic_DNA"/>
</dbReference>
<name>A0A371G9J4_MUCPR</name>
<keyword evidence="4" id="KW-1185">Reference proteome</keyword>
<keyword evidence="1" id="KW-0732">Signal</keyword>
<reference evidence="3" key="1">
    <citation type="submission" date="2018-05" db="EMBL/GenBank/DDBJ databases">
        <title>Draft genome of Mucuna pruriens seed.</title>
        <authorList>
            <person name="Nnadi N.E."/>
            <person name="Vos R."/>
            <person name="Hasami M.H."/>
            <person name="Devisetty U.K."/>
            <person name="Aguiy J.C."/>
        </authorList>
    </citation>
    <scope>NUCLEOTIDE SEQUENCE [LARGE SCALE GENOMIC DNA]</scope>
    <source>
        <strain evidence="3">JCA_2017</strain>
    </source>
</reference>
<feature type="domain" description="Alpha galactosidase C-terminal" evidence="2">
    <location>
        <begin position="46"/>
        <end position="95"/>
    </location>
</feature>
<gene>
    <name evidence="3" type="primary">AGAL1</name>
    <name evidence="3" type="ORF">CR513_31340</name>
</gene>
<accession>A0A371G9J4</accession>
<proteinExistence type="predicted"/>
<dbReference type="STRING" id="157652.A0A371G9J4"/>
<protein>
    <submittedName>
        <fullName evidence="3">Alpha-galactosidase 1</fullName>
    </submittedName>
</protein>
<dbReference type="Proteomes" id="UP000257109">
    <property type="component" value="Unassembled WGS sequence"/>
</dbReference>
<dbReference type="InterPro" id="IPR013780">
    <property type="entry name" value="Glyco_hydro_b"/>
</dbReference>
<dbReference type="OrthoDB" id="1684427at2759"/>